<dbReference type="PROSITE" id="PS50975">
    <property type="entry name" value="ATP_GRASP"/>
    <property type="match status" value="1"/>
</dbReference>
<keyword evidence="8" id="KW-1185">Reference proteome</keyword>
<dbReference type="Gene3D" id="3.30.470.20">
    <property type="entry name" value="ATP-grasp fold, B domain"/>
    <property type="match status" value="1"/>
</dbReference>
<evidence type="ECO:0000256" key="2">
    <source>
        <dbReference type="ARBA" id="ARBA00022741"/>
    </source>
</evidence>
<comment type="caution">
    <text evidence="7">The sequence shown here is derived from an EMBL/GenBank/DDBJ whole genome shotgun (WGS) entry which is preliminary data.</text>
</comment>
<dbReference type="GO" id="GO:0016874">
    <property type="term" value="F:ligase activity"/>
    <property type="evidence" value="ECO:0007669"/>
    <property type="project" value="UniProtKB-KW"/>
</dbReference>
<dbReference type="AlphaFoldDB" id="A0A830HMZ0"/>
<feature type="region of interest" description="Disordered" evidence="5">
    <location>
        <begin position="55"/>
        <end position="80"/>
    </location>
</feature>
<proteinExistence type="predicted"/>
<keyword evidence="1" id="KW-0436">Ligase</keyword>
<dbReference type="GO" id="GO:0046872">
    <property type="term" value="F:metal ion binding"/>
    <property type="evidence" value="ECO:0007669"/>
    <property type="project" value="InterPro"/>
</dbReference>
<dbReference type="Proteomes" id="UP000660262">
    <property type="component" value="Unassembled WGS sequence"/>
</dbReference>
<dbReference type="SUPFAM" id="SSF56059">
    <property type="entry name" value="Glutathione synthetase ATP-binding domain-like"/>
    <property type="match status" value="1"/>
</dbReference>
<dbReference type="GO" id="GO:0005524">
    <property type="term" value="F:ATP binding"/>
    <property type="evidence" value="ECO:0007669"/>
    <property type="project" value="UniProtKB-UniRule"/>
</dbReference>
<dbReference type="OrthoDB" id="434648at2759"/>
<dbReference type="Pfam" id="PF18130">
    <property type="entry name" value="ATPgrasp_N"/>
    <property type="match status" value="1"/>
</dbReference>
<reference evidence="7" key="1">
    <citation type="submission" date="2020-10" db="EMBL/GenBank/DDBJ databases">
        <title>Unveiling of a novel bifunctional photoreceptor, Dualchrome1, isolated from a cosmopolitan green alga.</title>
        <authorList>
            <person name="Suzuki S."/>
            <person name="Kawachi M."/>
        </authorList>
    </citation>
    <scope>NUCLEOTIDE SEQUENCE</scope>
    <source>
        <strain evidence="7">NIES 2893</strain>
    </source>
</reference>
<keyword evidence="3 4" id="KW-0067">ATP-binding</keyword>
<evidence type="ECO:0000259" key="6">
    <source>
        <dbReference type="PROSITE" id="PS50975"/>
    </source>
</evidence>
<name>A0A830HMZ0_9CHLO</name>
<organism evidence="7 8">
    <name type="scientific">Pycnococcus provasolii</name>
    <dbReference type="NCBI Taxonomy" id="41880"/>
    <lineage>
        <taxon>Eukaryota</taxon>
        <taxon>Viridiplantae</taxon>
        <taxon>Chlorophyta</taxon>
        <taxon>Pseudoscourfieldiophyceae</taxon>
        <taxon>Pseudoscourfieldiales</taxon>
        <taxon>Pycnococcaceae</taxon>
        <taxon>Pycnococcus</taxon>
    </lineage>
</organism>
<dbReference type="Gene3D" id="3.40.50.20">
    <property type="match status" value="1"/>
</dbReference>
<feature type="compositionally biased region" description="Low complexity" evidence="5">
    <location>
        <begin position="58"/>
        <end position="75"/>
    </location>
</feature>
<dbReference type="EMBL" id="BNJQ01000015">
    <property type="protein sequence ID" value="GHP07150.1"/>
    <property type="molecule type" value="Genomic_DNA"/>
</dbReference>
<evidence type="ECO:0000256" key="4">
    <source>
        <dbReference type="PROSITE-ProRule" id="PRU00409"/>
    </source>
</evidence>
<dbReference type="InterPro" id="IPR052032">
    <property type="entry name" value="ATP-dep_AA_Ligase"/>
</dbReference>
<dbReference type="InterPro" id="IPR011761">
    <property type="entry name" value="ATP-grasp"/>
</dbReference>
<evidence type="ECO:0000256" key="5">
    <source>
        <dbReference type="SAM" id="MobiDB-lite"/>
    </source>
</evidence>
<evidence type="ECO:0000256" key="3">
    <source>
        <dbReference type="ARBA" id="ARBA00022840"/>
    </source>
</evidence>
<accession>A0A830HMZ0</accession>
<keyword evidence="2 4" id="KW-0547">Nucleotide-binding</keyword>
<evidence type="ECO:0000256" key="1">
    <source>
        <dbReference type="ARBA" id="ARBA00022598"/>
    </source>
</evidence>
<dbReference type="PANTHER" id="PTHR43585:SF2">
    <property type="entry name" value="ATP-GRASP ENZYME FSQD"/>
    <property type="match status" value="1"/>
</dbReference>
<dbReference type="Pfam" id="PF13535">
    <property type="entry name" value="ATP-grasp_4"/>
    <property type="match status" value="1"/>
</dbReference>
<feature type="region of interest" description="Disordered" evidence="5">
    <location>
        <begin position="472"/>
        <end position="493"/>
    </location>
</feature>
<dbReference type="InterPro" id="IPR041472">
    <property type="entry name" value="BL00235/CARNS1_N"/>
</dbReference>
<feature type="domain" description="ATP-grasp" evidence="6">
    <location>
        <begin position="360"/>
        <end position="622"/>
    </location>
</feature>
<evidence type="ECO:0000313" key="8">
    <source>
        <dbReference type="Proteomes" id="UP000660262"/>
    </source>
</evidence>
<sequence>MVSAIAIPVGGSHHGAHAFAAGVHEVEHGEPPQAHARRSRIADRMRAINEGLEGALPSLAGNNSGSEGGNSTKGSFQGASSLPRPFASAYTASPASFTGGGSLLGTSYGTRSSAGSLPGRELTESKPIRTNNVNIQNTEFVSLGVSPYGRSRDDVLPTLGGKLTPDVVKANFLTDAHLKKLETTYADASVQEVASSYGVTPILSPISEALKTSAKGGAAYELIHQGTHAAQELRRQVLREGAVVIITTGSMGKRFVYERLEQLGVNTYIIDGPDSWAQVLEDEGVIERFLPVDMTDSSKTLELCANAIQSLIDHDGVEVDGIATFCEIAVPLASRLAEIFGLPGNPSSAVDAARDKHATRIAVANAGLPSVQSRMLPSPETLVRLPSNHDNRIVRKKFVANMTEEHLNLDKLLEIGGQIGYPLVMKPVSGAASIGVLKVESAEKLSTAYLKVLRDVFRAKVNAGALVMGSDDEDDDVDSVANGNGGGGRSEADAAQDWPTIMLEEYLDGEEVDVDVILSEGKSVYNATSDNWPCEEPWFNETGDNAPCLLGLEIERALETVGVDCCHALGLTTGVFHVELKATSRGPRLIEVNTRMGGGPVRDINLRVNGVDLVEEHIFASVGIPCNPPFRIAVDGSEASSRRAEDRDPLDCVAGYTLNAPKTGTVTEGAEAVIMKWAEVSYVLSAEVFVHPGDKVTSKADGLPTWMGEIRVHGDTAADAKDRAEKMRDTLLAEILPFIR</sequence>
<dbReference type="PANTHER" id="PTHR43585">
    <property type="entry name" value="FUMIPYRROLE BIOSYNTHESIS PROTEIN C"/>
    <property type="match status" value="1"/>
</dbReference>
<gene>
    <name evidence="7" type="ORF">PPROV_000589300</name>
</gene>
<protein>
    <submittedName>
        <fullName evidence="7">Carnosine synthase 1</fullName>
    </submittedName>
</protein>
<evidence type="ECO:0000313" key="7">
    <source>
        <dbReference type="EMBL" id="GHP07150.1"/>
    </source>
</evidence>